<dbReference type="FunFam" id="3.30.56.10:FF:000002">
    <property type="entry name" value="Phenylalanine--tRNA ligase beta subunit"/>
    <property type="match status" value="1"/>
</dbReference>
<dbReference type="SUPFAM" id="SSF55681">
    <property type="entry name" value="Class II aaRS and biotin synthetases"/>
    <property type="match status" value="1"/>
</dbReference>
<dbReference type="InterPro" id="IPR005121">
    <property type="entry name" value="Fdx_antiC-bd"/>
</dbReference>
<feature type="binding site" evidence="15">
    <location>
        <position position="468"/>
    </location>
    <ligand>
        <name>Mg(2+)</name>
        <dbReference type="ChEBI" id="CHEBI:18420"/>
        <note>shared with alpha subunit</note>
    </ligand>
</feature>
<dbReference type="GO" id="GO:0000287">
    <property type="term" value="F:magnesium ion binding"/>
    <property type="evidence" value="ECO:0007669"/>
    <property type="project" value="UniProtKB-UniRule"/>
</dbReference>
<evidence type="ECO:0000256" key="11">
    <source>
        <dbReference type="ARBA" id="ARBA00022884"/>
    </source>
</evidence>
<dbReference type="HAMAP" id="MF_00283">
    <property type="entry name" value="Phe_tRNA_synth_beta1"/>
    <property type="match status" value="1"/>
</dbReference>
<evidence type="ECO:0000256" key="2">
    <source>
        <dbReference type="ARBA" id="ARBA00008653"/>
    </source>
</evidence>
<evidence type="ECO:0000256" key="1">
    <source>
        <dbReference type="ARBA" id="ARBA00004496"/>
    </source>
</evidence>
<feature type="binding site" evidence="15">
    <location>
        <position position="467"/>
    </location>
    <ligand>
        <name>Mg(2+)</name>
        <dbReference type="ChEBI" id="CHEBI:18420"/>
        <note>shared with alpha subunit</note>
    </ligand>
</feature>
<dbReference type="AlphaFoldDB" id="A0A150FQL9"/>
<dbReference type="GO" id="GO:0005524">
    <property type="term" value="F:ATP binding"/>
    <property type="evidence" value="ECO:0007669"/>
    <property type="project" value="UniProtKB-UniRule"/>
</dbReference>
<dbReference type="Gene3D" id="3.30.930.10">
    <property type="entry name" value="Bira Bifunctional Protein, Domain 2"/>
    <property type="match status" value="1"/>
</dbReference>
<dbReference type="PROSITE" id="PS50886">
    <property type="entry name" value="TRBD"/>
    <property type="match status" value="1"/>
</dbReference>
<dbReference type="NCBIfam" id="NF045760">
    <property type="entry name" value="YtpR"/>
    <property type="match status" value="1"/>
</dbReference>
<evidence type="ECO:0000256" key="6">
    <source>
        <dbReference type="ARBA" id="ARBA00022598"/>
    </source>
</evidence>
<dbReference type="SUPFAM" id="SSF46955">
    <property type="entry name" value="Putative DNA-binding domain"/>
    <property type="match status" value="1"/>
</dbReference>
<dbReference type="PANTHER" id="PTHR10947:SF0">
    <property type="entry name" value="PHENYLALANINE--TRNA LIGASE BETA SUBUNIT"/>
    <property type="match status" value="1"/>
</dbReference>
<dbReference type="CDD" id="cd00769">
    <property type="entry name" value="PheRS_beta_core"/>
    <property type="match status" value="1"/>
</dbReference>
<keyword evidence="13 15" id="KW-0030">Aminoacyl-tRNA synthetase</keyword>
<comment type="subcellular location">
    <subcellularLocation>
        <location evidence="1 15">Cytoplasm</location>
    </subcellularLocation>
</comment>
<dbReference type="FunFam" id="2.40.50.140:FF:000045">
    <property type="entry name" value="Phenylalanine--tRNA ligase beta subunit"/>
    <property type="match status" value="1"/>
</dbReference>
<dbReference type="Gene3D" id="2.40.50.140">
    <property type="entry name" value="Nucleic acid-binding proteins"/>
    <property type="match status" value="1"/>
</dbReference>
<feature type="domain" description="FDX-ACB" evidence="18">
    <location>
        <begin position="698"/>
        <end position="791"/>
    </location>
</feature>
<dbReference type="GO" id="GO:0004826">
    <property type="term" value="F:phenylalanine-tRNA ligase activity"/>
    <property type="evidence" value="ECO:0007669"/>
    <property type="project" value="UniProtKB-UniRule"/>
</dbReference>
<dbReference type="FunFam" id="3.50.40.10:FF:000001">
    <property type="entry name" value="Phenylalanine--tRNA ligase beta subunit"/>
    <property type="match status" value="1"/>
</dbReference>
<dbReference type="GO" id="GO:0140096">
    <property type="term" value="F:catalytic activity, acting on a protein"/>
    <property type="evidence" value="ECO:0007669"/>
    <property type="project" value="UniProtKB-ARBA"/>
</dbReference>
<keyword evidence="10 15" id="KW-0460">Magnesium</keyword>
<keyword evidence="12 15" id="KW-0648">Protein biosynthesis</keyword>
<dbReference type="InterPro" id="IPR033714">
    <property type="entry name" value="tRNA_bind_bactPheRS"/>
</dbReference>
<feature type="binding site" evidence="15">
    <location>
        <position position="464"/>
    </location>
    <ligand>
        <name>Mg(2+)</name>
        <dbReference type="ChEBI" id="CHEBI:18420"/>
        <note>shared with alpha subunit</note>
    </ligand>
</feature>
<dbReference type="InterPro" id="IPR002547">
    <property type="entry name" value="tRNA-bd_dom"/>
</dbReference>
<dbReference type="PROSITE" id="PS51447">
    <property type="entry name" value="FDX_ACB"/>
    <property type="match status" value="1"/>
</dbReference>
<evidence type="ECO:0000313" key="20">
    <source>
        <dbReference type="EMBL" id="KXZ39340.1"/>
    </source>
</evidence>
<comment type="similarity">
    <text evidence="2 15">Belongs to the phenylalanyl-tRNA synthetase beta subunit family. Type 1 subfamily.</text>
</comment>
<dbReference type="GO" id="GO:0006432">
    <property type="term" value="P:phenylalanyl-tRNA aminoacylation"/>
    <property type="evidence" value="ECO:0007669"/>
    <property type="project" value="UniProtKB-UniRule"/>
</dbReference>
<feature type="domain" description="TRNA-binding" evidence="17">
    <location>
        <begin position="39"/>
        <end position="153"/>
    </location>
</feature>
<evidence type="ECO:0000256" key="12">
    <source>
        <dbReference type="ARBA" id="ARBA00022917"/>
    </source>
</evidence>
<dbReference type="InterPro" id="IPR005147">
    <property type="entry name" value="tRNA_synthase_B5-dom"/>
</dbReference>
<dbReference type="Pfam" id="PF01588">
    <property type="entry name" value="tRNA_bind"/>
    <property type="match status" value="1"/>
</dbReference>
<dbReference type="FunFam" id="3.30.70.380:FF:000001">
    <property type="entry name" value="Phenylalanine--tRNA ligase beta subunit"/>
    <property type="match status" value="1"/>
</dbReference>
<comment type="cofactor">
    <cofactor evidence="15">
        <name>Mg(2+)</name>
        <dbReference type="ChEBI" id="CHEBI:18420"/>
    </cofactor>
    <text evidence="15">Binds 2 magnesium ions per tetramer.</text>
</comment>
<evidence type="ECO:0000256" key="7">
    <source>
        <dbReference type="ARBA" id="ARBA00022723"/>
    </source>
</evidence>
<dbReference type="SMART" id="SM00874">
    <property type="entry name" value="B5"/>
    <property type="match status" value="1"/>
</dbReference>
<comment type="catalytic activity">
    <reaction evidence="14 15">
        <text>tRNA(Phe) + L-phenylalanine + ATP = L-phenylalanyl-tRNA(Phe) + AMP + diphosphate + H(+)</text>
        <dbReference type="Rhea" id="RHEA:19413"/>
        <dbReference type="Rhea" id="RHEA-COMP:9668"/>
        <dbReference type="Rhea" id="RHEA-COMP:9699"/>
        <dbReference type="ChEBI" id="CHEBI:15378"/>
        <dbReference type="ChEBI" id="CHEBI:30616"/>
        <dbReference type="ChEBI" id="CHEBI:33019"/>
        <dbReference type="ChEBI" id="CHEBI:58095"/>
        <dbReference type="ChEBI" id="CHEBI:78442"/>
        <dbReference type="ChEBI" id="CHEBI:78531"/>
        <dbReference type="ChEBI" id="CHEBI:456215"/>
        <dbReference type="EC" id="6.1.1.20"/>
    </reaction>
</comment>
<dbReference type="PATRIC" id="fig|1121328.3.peg.415"/>
<evidence type="ECO:0000256" key="5">
    <source>
        <dbReference type="ARBA" id="ARBA00022555"/>
    </source>
</evidence>
<dbReference type="PANTHER" id="PTHR10947">
    <property type="entry name" value="PHENYLALANYL-TRNA SYNTHETASE BETA CHAIN AND LEUCINE-RICH REPEAT-CONTAINING PROTEIN 47"/>
    <property type="match status" value="1"/>
</dbReference>
<dbReference type="CDD" id="cd02796">
    <property type="entry name" value="tRNA_bind_bactPheRS"/>
    <property type="match status" value="1"/>
</dbReference>
<proteinExistence type="inferred from homology"/>
<dbReference type="RefSeq" id="WP_066068344.1">
    <property type="nucleotide sequence ID" value="NZ_FRBG01000002.1"/>
</dbReference>
<evidence type="ECO:0000256" key="13">
    <source>
        <dbReference type="ARBA" id="ARBA00023146"/>
    </source>
</evidence>
<keyword evidence="8 15" id="KW-0547">Nucleotide-binding</keyword>
<sequence>MLVPLKWLRDYVDIDIDVKEFADKMTMTGSKVEKIETLGKDIENVVVGKILEITSHPNADKLLITKVDVKENIIQVVTGAKNIKVGDYVPVALVNAKLPGGIKIKKGKLRGEVSEGMMCSHEELGIPANMVDDSKKDGIYILDSCQEVGKDIREVLGINDSILEFEITSNRPDCLSIIGIAREACATLGKKIKYPEINIKESDENIDFKVEIKDEDICKRYAARIVKDVIIKPSPYWMQRRLIEAGIRPINNIVDITNYVMIEMGQPIHAFDLSKIKGEKIIVRKAENKETIKTLDGIDRVLDEEMIVISDEEKAIALAGVMGGLNSEVDENTKQILIESANFNSDKVRYASKKIGLRTEASSRFEKGIDINLVKTALDRVCQLIEQTNSGTVLKGYVDNYKQVYTPKSLVVDPNRINKLLGENLKVDQIIQILESLEFVCEYKDEKISITVPSYRLDIHQEADILEEVARIYGYDKISSNPIFGQTTMGLKTIGQLFEEKIKQSLISMGINEILTYSFVSPKGLDMIKLPETSIKRKLIKIINPLGEDTSVMRSTLIPNIMDVMSRNNSYKVSEFAGFELGNIFIPMQDIIPVEKKSIVVGLYGSYDFFDLKGILEELFENIGFNKYEIIPEKNHPTFHPGRCANIIYNNNIIGVFGEIHPDVLENYDLNKRAYVAELDFELLLLLSRDNKTYKPLPKYPASSRDLAVVVRDDIFVKQIEDIIKENSNGIIESFKLFDVYKGSQIEKGYKSVAYSITYRSENKTLTDDEINLVHNNIVKDLEEKLDAKLRL</sequence>
<dbReference type="InterPro" id="IPR020825">
    <property type="entry name" value="Phe-tRNA_synthase-like_B3/B4"/>
</dbReference>
<keyword evidence="4 15" id="KW-0963">Cytoplasm</keyword>
<keyword evidence="11 16" id="KW-0694">RNA-binding</keyword>
<evidence type="ECO:0000313" key="22">
    <source>
        <dbReference type="Proteomes" id="UP000092605"/>
    </source>
</evidence>
<keyword evidence="9 15" id="KW-0067">ATP-binding</keyword>
<evidence type="ECO:0000256" key="16">
    <source>
        <dbReference type="PROSITE-ProRule" id="PRU00209"/>
    </source>
</evidence>
<dbReference type="SMART" id="SM00896">
    <property type="entry name" value="FDX-ACB"/>
    <property type="match status" value="1"/>
</dbReference>
<dbReference type="GO" id="GO:0016740">
    <property type="term" value="F:transferase activity"/>
    <property type="evidence" value="ECO:0007669"/>
    <property type="project" value="UniProtKB-ARBA"/>
</dbReference>
<keyword evidence="23" id="KW-1185">Reference proteome</keyword>
<dbReference type="PROSITE" id="PS51483">
    <property type="entry name" value="B5"/>
    <property type="match status" value="1"/>
</dbReference>
<comment type="subunit">
    <text evidence="3 15">Tetramer of two alpha and two beta subunits.</text>
</comment>
<dbReference type="InterPro" id="IPR009061">
    <property type="entry name" value="DNA-bd_dom_put_sf"/>
</dbReference>
<evidence type="ECO:0000259" key="17">
    <source>
        <dbReference type="PROSITE" id="PS50886"/>
    </source>
</evidence>
<organism evidence="20 22">
    <name type="scientific">Alkalithermobacter thermoalcaliphilus JW-YL-7 = DSM 7308</name>
    <dbReference type="NCBI Taxonomy" id="1121328"/>
    <lineage>
        <taxon>Bacteria</taxon>
        <taxon>Bacillati</taxon>
        <taxon>Bacillota</taxon>
        <taxon>Clostridia</taxon>
        <taxon>Peptostreptococcales</taxon>
        <taxon>Tepidibacteraceae</taxon>
        <taxon>Alkalithermobacter</taxon>
    </lineage>
</organism>
<feature type="domain" description="B5" evidence="19">
    <location>
        <begin position="405"/>
        <end position="480"/>
    </location>
</feature>
<dbReference type="Pfam" id="PF03483">
    <property type="entry name" value="B3_4"/>
    <property type="match status" value="1"/>
</dbReference>
<evidence type="ECO:0000256" key="10">
    <source>
        <dbReference type="ARBA" id="ARBA00022842"/>
    </source>
</evidence>
<dbReference type="SUPFAM" id="SSF56037">
    <property type="entry name" value="PheT/TilS domain"/>
    <property type="match status" value="1"/>
</dbReference>
<reference evidence="20 22" key="1">
    <citation type="submission" date="2016-02" db="EMBL/GenBank/DDBJ databases">
        <title>Draft genome sequence for Clostridium paradoxum JW-YL-7.</title>
        <authorList>
            <person name="Utturkar S.M."/>
            <person name="Lancaster A."/>
            <person name="Poole F.L."/>
            <person name="Adams M.W."/>
            <person name="Brown S.D."/>
        </authorList>
    </citation>
    <scope>NUCLEOTIDE SEQUENCE [LARGE SCALE GENOMIC DNA]</scope>
    <source>
        <strain evidence="20 22">JW-YL-7</strain>
    </source>
</reference>
<dbReference type="NCBIfam" id="TIGR00472">
    <property type="entry name" value="pheT_bact"/>
    <property type="match status" value="1"/>
</dbReference>
<dbReference type="Gene3D" id="3.30.70.380">
    <property type="entry name" value="Ferrodoxin-fold anticodon-binding domain"/>
    <property type="match status" value="1"/>
</dbReference>
<evidence type="ECO:0000259" key="19">
    <source>
        <dbReference type="PROSITE" id="PS51483"/>
    </source>
</evidence>
<evidence type="ECO:0000256" key="9">
    <source>
        <dbReference type="ARBA" id="ARBA00022840"/>
    </source>
</evidence>
<dbReference type="Gene3D" id="3.50.40.10">
    <property type="entry name" value="Phenylalanyl-trna Synthetase, Chain B, domain 3"/>
    <property type="match status" value="1"/>
</dbReference>
<dbReference type="Proteomes" id="UP000092605">
    <property type="component" value="Unassembled WGS sequence"/>
</dbReference>
<evidence type="ECO:0000313" key="21">
    <source>
        <dbReference type="EMBL" id="SHK55400.1"/>
    </source>
</evidence>
<evidence type="ECO:0000256" key="14">
    <source>
        <dbReference type="ARBA" id="ARBA00049255"/>
    </source>
</evidence>
<dbReference type="SUPFAM" id="SSF54991">
    <property type="entry name" value="Anticodon-binding domain of PheRS"/>
    <property type="match status" value="1"/>
</dbReference>
<dbReference type="EMBL" id="FRBG01000002">
    <property type="protein sequence ID" value="SHK55400.1"/>
    <property type="molecule type" value="Genomic_DNA"/>
</dbReference>
<dbReference type="InterPro" id="IPR004532">
    <property type="entry name" value="Phe-tRNA-ligase_IIc_bsu_bact"/>
</dbReference>
<evidence type="ECO:0000259" key="18">
    <source>
        <dbReference type="PROSITE" id="PS51447"/>
    </source>
</evidence>
<comment type="caution">
    <text evidence="20">The sequence shown here is derived from an EMBL/GenBank/DDBJ whole genome shotgun (WGS) entry which is preliminary data.</text>
</comment>
<dbReference type="Pfam" id="PF03147">
    <property type="entry name" value="FDX-ACB"/>
    <property type="match status" value="1"/>
</dbReference>
<dbReference type="Pfam" id="PF17759">
    <property type="entry name" value="tRNA_synthFbeta"/>
    <property type="match status" value="1"/>
</dbReference>
<evidence type="ECO:0000313" key="23">
    <source>
        <dbReference type="Proteomes" id="UP000323392"/>
    </source>
</evidence>
<keyword evidence="6 15" id="KW-0436">Ligase</keyword>
<dbReference type="InterPro" id="IPR041616">
    <property type="entry name" value="PheRS_beta_core"/>
</dbReference>
<dbReference type="Pfam" id="PF03484">
    <property type="entry name" value="B5"/>
    <property type="match status" value="1"/>
</dbReference>
<dbReference type="GO" id="GO:0009328">
    <property type="term" value="C:phenylalanine-tRNA ligase complex"/>
    <property type="evidence" value="ECO:0007669"/>
    <property type="project" value="TreeGrafter"/>
</dbReference>
<dbReference type="InterPro" id="IPR012340">
    <property type="entry name" value="NA-bd_OB-fold"/>
</dbReference>
<dbReference type="EMBL" id="LSFY01000001">
    <property type="protein sequence ID" value="KXZ39340.1"/>
    <property type="molecule type" value="Genomic_DNA"/>
</dbReference>
<dbReference type="Proteomes" id="UP000323392">
    <property type="component" value="Unassembled WGS sequence"/>
</dbReference>
<dbReference type="InterPro" id="IPR036690">
    <property type="entry name" value="Fdx_antiC-bd_sf"/>
</dbReference>
<name>A0A150FQL9_CLOPD</name>
<gene>
    <name evidence="15" type="primary">pheT</name>
    <name evidence="20" type="ORF">JWYL7_0415</name>
    <name evidence="21" type="ORF">SAMN05661008_00476</name>
</gene>
<dbReference type="SUPFAM" id="SSF50249">
    <property type="entry name" value="Nucleic acid-binding proteins"/>
    <property type="match status" value="1"/>
</dbReference>
<evidence type="ECO:0000256" key="15">
    <source>
        <dbReference type="HAMAP-Rule" id="MF_00283"/>
    </source>
</evidence>
<dbReference type="EC" id="6.1.1.20" evidence="15"/>
<keyword evidence="7 15" id="KW-0479">Metal-binding</keyword>
<keyword evidence="5 16" id="KW-0820">tRNA-binding</keyword>
<dbReference type="SMART" id="SM00873">
    <property type="entry name" value="B3_4"/>
    <property type="match status" value="1"/>
</dbReference>
<accession>A0A150FQL9</accession>
<protein>
    <recommendedName>
        <fullName evidence="15">Phenylalanine--tRNA ligase beta subunit</fullName>
        <ecNumber evidence="15">6.1.1.20</ecNumber>
    </recommendedName>
    <alternativeName>
        <fullName evidence="15">Phenylalanyl-tRNA synthetase beta subunit</fullName>
        <shortName evidence="15">PheRS</shortName>
    </alternativeName>
</protein>
<dbReference type="InterPro" id="IPR045060">
    <property type="entry name" value="Phe-tRNA-ligase_IIc_bsu"/>
</dbReference>
<evidence type="ECO:0000256" key="4">
    <source>
        <dbReference type="ARBA" id="ARBA00022490"/>
    </source>
</evidence>
<evidence type="ECO:0000256" key="8">
    <source>
        <dbReference type="ARBA" id="ARBA00022741"/>
    </source>
</evidence>
<dbReference type="InterPro" id="IPR045864">
    <property type="entry name" value="aa-tRNA-synth_II/BPL/LPL"/>
</dbReference>
<reference evidence="21 23" key="2">
    <citation type="submission" date="2016-11" db="EMBL/GenBank/DDBJ databases">
        <authorList>
            <person name="Varghese N."/>
            <person name="Submissions S."/>
        </authorList>
    </citation>
    <scope>NUCLEOTIDE SEQUENCE [LARGE SCALE GENOMIC DNA]</scope>
    <source>
        <strain evidence="21 23">DSM 7308</strain>
    </source>
</reference>
<dbReference type="STRING" id="1121328.JWYL7_0415"/>
<feature type="binding site" evidence="15">
    <location>
        <position position="458"/>
    </location>
    <ligand>
        <name>Mg(2+)</name>
        <dbReference type="ChEBI" id="CHEBI:18420"/>
        <note>shared with alpha subunit</note>
    </ligand>
</feature>
<evidence type="ECO:0000256" key="3">
    <source>
        <dbReference type="ARBA" id="ARBA00011209"/>
    </source>
</evidence>
<dbReference type="Gene3D" id="3.30.56.10">
    <property type="match status" value="2"/>
</dbReference>
<dbReference type="InterPro" id="IPR005146">
    <property type="entry name" value="B3/B4_tRNA-bd"/>
</dbReference>
<dbReference type="OrthoDB" id="9805455at2"/>
<dbReference type="GO" id="GO:0000049">
    <property type="term" value="F:tRNA binding"/>
    <property type="evidence" value="ECO:0007669"/>
    <property type="project" value="UniProtKB-UniRule"/>
</dbReference>